<dbReference type="AlphaFoldDB" id="A0A7J7XPL0"/>
<dbReference type="Proteomes" id="UP000585614">
    <property type="component" value="Unassembled WGS sequence"/>
</dbReference>
<feature type="compositionally biased region" description="Basic and acidic residues" evidence="1">
    <location>
        <begin position="64"/>
        <end position="75"/>
    </location>
</feature>
<sequence>MQHKEKESCLSWLLLAPPAPSCTAWNLTHLRRAIPVQALSTYGSPLHRAAPQSPLGAAGSTASHQEERPGEEAHAGPESTQGYLSKEFQGPSYTGWEQAQDEQACLAQGPTTTWGEMQQRESRIWRPLARIKKGTIYDDQIR</sequence>
<accession>A0A7J7XPL0</accession>
<dbReference type="EMBL" id="JACAGC010000008">
    <property type="protein sequence ID" value="KAF6351589.1"/>
    <property type="molecule type" value="Genomic_DNA"/>
</dbReference>
<feature type="region of interest" description="Disordered" evidence="1">
    <location>
        <begin position="44"/>
        <end position="119"/>
    </location>
</feature>
<evidence type="ECO:0000313" key="3">
    <source>
        <dbReference type="Proteomes" id="UP000585614"/>
    </source>
</evidence>
<gene>
    <name evidence="2" type="ORF">mRhiFer1_010107</name>
</gene>
<name>A0A7J7XPL0_RHIFE</name>
<organism evidence="2 3">
    <name type="scientific">Rhinolophus ferrumequinum</name>
    <name type="common">Greater horseshoe bat</name>
    <dbReference type="NCBI Taxonomy" id="59479"/>
    <lineage>
        <taxon>Eukaryota</taxon>
        <taxon>Metazoa</taxon>
        <taxon>Chordata</taxon>
        <taxon>Craniata</taxon>
        <taxon>Vertebrata</taxon>
        <taxon>Euteleostomi</taxon>
        <taxon>Mammalia</taxon>
        <taxon>Eutheria</taxon>
        <taxon>Laurasiatheria</taxon>
        <taxon>Chiroptera</taxon>
        <taxon>Yinpterochiroptera</taxon>
        <taxon>Rhinolophoidea</taxon>
        <taxon>Rhinolophidae</taxon>
        <taxon>Rhinolophinae</taxon>
        <taxon>Rhinolophus</taxon>
    </lineage>
</organism>
<reference evidence="2 3" key="1">
    <citation type="journal article" date="2020" name="Nature">
        <title>Six reference-quality genomes reveal evolution of bat adaptations.</title>
        <authorList>
            <person name="Jebb D."/>
            <person name="Huang Z."/>
            <person name="Pippel M."/>
            <person name="Hughes G.M."/>
            <person name="Lavrichenko K."/>
            <person name="Devanna P."/>
            <person name="Winkler S."/>
            <person name="Jermiin L.S."/>
            <person name="Skirmuntt E.C."/>
            <person name="Katzourakis A."/>
            <person name="Burkitt-Gray L."/>
            <person name="Ray D.A."/>
            <person name="Sullivan K.A.M."/>
            <person name="Roscito J.G."/>
            <person name="Kirilenko B.M."/>
            <person name="Davalos L.M."/>
            <person name="Corthals A.P."/>
            <person name="Power M.L."/>
            <person name="Jones G."/>
            <person name="Ransome R.D."/>
            <person name="Dechmann D.K.N."/>
            <person name="Locatelli A.G."/>
            <person name="Puechmaille S.J."/>
            <person name="Fedrigo O."/>
            <person name="Jarvis E.D."/>
            <person name="Hiller M."/>
            <person name="Vernes S.C."/>
            <person name="Myers E.W."/>
            <person name="Teeling E.C."/>
        </authorList>
    </citation>
    <scope>NUCLEOTIDE SEQUENCE [LARGE SCALE GENOMIC DNA]</scope>
    <source>
        <strain evidence="2">MRhiFer1</strain>
        <tissue evidence="2">Lung</tissue>
    </source>
</reference>
<comment type="caution">
    <text evidence="2">The sequence shown here is derived from an EMBL/GenBank/DDBJ whole genome shotgun (WGS) entry which is preliminary data.</text>
</comment>
<evidence type="ECO:0000313" key="2">
    <source>
        <dbReference type="EMBL" id="KAF6351589.1"/>
    </source>
</evidence>
<proteinExistence type="predicted"/>
<evidence type="ECO:0000256" key="1">
    <source>
        <dbReference type="SAM" id="MobiDB-lite"/>
    </source>
</evidence>
<protein>
    <submittedName>
        <fullName evidence="2">Uncharacterized protein</fullName>
    </submittedName>
</protein>